<sequence length="858" mass="97310">MHILSFLLCVVTTKAMVVRPQLYSSPCPDTFQYEMDQNGQLYGTIGVYSFDENIVRLNVELSVGNRVNSYNGEIQLANPKELIFDDIQQQRPIKYKVFFPRWENTPPRVTKISVNGQVVCSGLPIEMNNWVRVLTKINLEHTLTIKVSPLRSQSSPFVPSRNNPFLSEKANPFQDTKVVTKPIRNQFLDEFPAPVRTTTEKIFRSSGPSNELFGGNPFLNGKPTVPPTQPPPPGTCGVSIVANPLVINGNTVPRGAFPWLTAIFAVTTTGLEYKCSGSLVSQKHIITAAHCVQEGRKRPQPERFLFVLGKLNIKKWSLSEGEKMVEAEDIRIHPDYVPLTSDADIAVVILAEKIDFSKYIRPICLWSEPDDVDKIVGQKGKVVGWGRDEQDNLMTAEPKQADIPVVGQEECLRSSEAFRYITSERTFCAGERNQSGPWRVHSVSPVVPSLPLEKMAAFPDVLARARTKKCAPAGRKLPVFGQSAPELPNVKIWKKHRRIIVPTLNQSILNTFPQIICQQCDILLEILEKKCDKGEIDHYKFVTNFAVDVVSETIFGVPLNAQITDANYSRTFDKIMEVVFMRIFRVDYHSDFLFSWTKEYKAEQENVKLVKETTRDLIERKKEQITCQLEVEEEKKRPFLDVLVGKYLNEELSYQELEDEVSTFLLAGSDTNATAGCFVLTLLGMHQDVQEKLYEEIIEVLGPEKYPTLDDLPKLKYTERVIKETLRLFPGAPFIARIASDDIDLGDYVIPRGSNIAVGYVHLHRSEKYWEEPLKFNPERFLPENVAKRHPYTWLPFSGGLRNCVGGKFGMMVMKIMISMIIRKFRVKSSVKSVGDIELTANIVLKPKNGFRLAFTLR</sequence>
<evidence type="ECO:0000256" key="6">
    <source>
        <dbReference type="ARBA" id="ARBA00022617"/>
    </source>
</evidence>
<dbReference type="Gene3D" id="2.40.10.10">
    <property type="entry name" value="Trypsin-like serine proteases"/>
    <property type="match status" value="1"/>
</dbReference>
<feature type="domain" description="Peptidase S1" evidence="17">
    <location>
        <begin position="246"/>
        <end position="602"/>
    </location>
</feature>
<dbReference type="InterPro" id="IPR017972">
    <property type="entry name" value="Cyt_P450_CS"/>
</dbReference>
<dbReference type="HOGENOM" id="CLU_346951_0_0_1"/>
<dbReference type="PANTHER" id="PTHR24291">
    <property type="entry name" value="CYTOCHROME P450 FAMILY 4"/>
    <property type="match status" value="1"/>
</dbReference>
<evidence type="ECO:0000256" key="7">
    <source>
        <dbReference type="ARBA" id="ARBA00022723"/>
    </source>
</evidence>
<dbReference type="InterPro" id="IPR043504">
    <property type="entry name" value="Peptidase_S1_PA_chymotrypsin"/>
</dbReference>
<proteinExistence type="inferred from homology"/>
<dbReference type="InterPro" id="IPR009003">
    <property type="entry name" value="Peptidase_S1_PA"/>
</dbReference>
<organism evidence="18 19">
    <name type="scientific">Tribolium castaneum</name>
    <name type="common">Red flour beetle</name>
    <dbReference type="NCBI Taxonomy" id="7070"/>
    <lineage>
        <taxon>Eukaryota</taxon>
        <taxon>Metazoa</taxon>
        <taxon>Ecdysozoa</taxon>
        <taxon>Arthropoda</taxon>
        <taxon>Hexapoda</taxon>
        <taxon>Insecta</taxon>
        <taxon>Pterygota</taxon>
        <taxon>Neoptera</taxon>
        <taxon>Endopterygota</taxon>
        <taxon>Coleoptera</taxon>
        <taxon>Polyphaga</taxon>
        <taxon>Cucujiformia</taxon>
        <taxon>Tenebrionidae</taxon>
        <taxon>Tenebrionidae incertae sedis</taxon>
        <taxon>Tribolium</taxon>
    </lineage>
</organism>
<feature type="signal peptide" evidence="16">
    <location>
        <begin position="1"/>
        <end position="15"/>
    </location>
</feature>
<dbReference type="PROSITE" id="PS50240">
    <property type="entry name" value="TRYPSIN_DOM"/>
    <property type="match status" value="1"/>
</dbReference>
<evidence type="ECO:0000256" key="10">
    <source>
        <dbReference type="ARBA" id="ARBA00023002"/>
    </source>
</evidence>
<keyword evidence="10" id="KW-0560">Oxidoreductase</keyword>
<evidence type="ECO:0000256" key="12">
    <source>
        <dbReference type="ARBA" id="ARBA00023033"/>
    </source>
</evidence>
<dbReference type="AlphaFoldDB" id="D2A4W2"/>
<evidence type="ECO:0000256" key="4">
    <source>
        <dbReference type="ARBA" id="ARBA00004406"/>
    </source>
</evidence>
<dbReference type="GO" id="GO:0005506">
    <property type="term" value="F:iron ion binding"/>
    <property type="evidence" value="ECO:0007669"/>
    <property type="project" value="InterPro"/>
</dbReference>
<keyword evidence="8" id="KW-0256">Endoplasmic reticulum</keyword>
<dbReference type="InterPro" id="IPR002401">
    <property type="entry name" value="Cyt_P450_E_grp-I"/>
</dbReference>
<dbReference type="GO" id="GO:0004252">
    <property type="term" value="F:serine-type endopeptidase activity"/>
    <property type="evidence" value="ECO:0007669"/>
    <property type="project" value="InterPro"/>
</dbReference>
<comment type="function">
    <text evidence="2">May be involved in the metabolism of insect hormones and in the breakdown of synthetic insecticides.</text>
</comment>
<comment type="cofactor">
    <cofactor evidence="1 15">
        <name>heme</name>
        <dbReference type="ChEBI" id="CHEBI:30413"/>
    </cofactor>
</comment>
<dbReference type="SUPFAM" id="SSF48264">
    <property type="entry name" value="Cytochrome P450"/>
    <property type="match status" value="1"/>
</dbReference>
<dbReference type="InterPro" id="IPR018114">
    <property type="entry name" value="TRYPSIN_HIS"/>
</dbReference>
<dbReference type="PANTHER" id="PTHR24291:SF189">
    <property type="entry name" value="CYTOCHROME P450 4C3-RELATED"/>
    <property type="match status" value="1"/>
</dbReference>
<dbReference type="PROSITE" id="PS00134">
    <property type="entry name" value="TRYPSIN_HIS"/>
    <property type="match status" value="1"/>
</dbReference>
<comment type="similarity">
    <text evidence="5">Belongs to the cytochrome P450 family.</text>
</comment>
<evidence type="ECO:0000256" key="11">
    <source>
        <dbReference type="ARBA" id="ARBA00023004"/>
    </source>
</evidence>
<dbReference type="InterPro" id="IPR031986">
    <property type="entry name" value="GD_N"/>
</dbReference>
<dbReference type="SUPFAM" id="SSF50494">
    <property type="entry name" value="Trypsin-like serine proteases"/>
    <property type="match status" value="1"/>
</dbReference>
<dbReference type="FunFam" id="2.40.10.10:FF:000068">
    <property type="entry name" value="transmembrane protease serine 2"/>
    <property type="match status" value="1"/>
</dbReference>
<evidence type="ECO:0000256" key="9">
    <source>
        <dbReference type="ARBA" id="ARBA00022848"/>
    </source>
</evidence>
<dbReference type="EMBL" id="KQ971344">
    <property type="protein sequence ID" value="EFA05168.2"/>
    <property type="molecule type" value="Genomic_DNA"/>
</dbReference>
<dbReference type="Pfam" id="PF00067">
    <property type="entry name" value="p450"/>
    <property type="match status" value="1"/>
</dbReference>
<dbReference type="GO" id="GO:0020037">
    <property type="term" value="F:heme binding"/>
    <property type="evidence" value="ECO:0007669"/>
    <property type="project" value="InterPro"/>
</dbReference>
<evidence type="ECO:0000256" key="2">
    <source>
        <dbReference type="ARBA" id="ARBA00003690"/>
    </source>
</evidence>
<keyword evidence="19" id="KW-1185">Reference proteome</keyword>
<gene>
    <name evidence="18" type="primary">AUGUSTUS-3.0.2_15295</name>
    <name evidence="18" type="ORF">TcasGA2_TC015295</name>
</gene>
<protein>
    <recommendedName>
        <fullName evidence="17">Peptidase S1 domain-containing protein</fullName>
    </recommendedName>
</protein>
<evidence type="ECO:0000313" key="18">
    <source>
        <dbReference type="EMBL" id="EFA05168.2"/>
    </source>
</evidence>
<accession>D2A4W2</accession>
<evidence type="ECO:0000256" key="5">
    <source>
        <dbReference type="ARBA" id="ARBA00010617"/>
    </source>
</evidence>
<evidence type="ECO:0000256" key="8">
    <source>
        <dbReference type="ARBA" id="ARBA00022824"/>
    </source>
</evidence>
<dbReference type="GO" id="GO:0004497">
    <property type="term" value="F:monooxygenase activity"/>
    <property type="evidence" value="ECO:0007669"/>
    <property type="project" value="UniProtKB-KW"/>
</dbReference>
<comment type="subcellular location">
    <subcellularLocation>
        <location evidence="4">Endoplasmic reticulum membrane</location>
        <topology evidence="4">Peripheral membrane protein</topology>
    </subcellularLocation>
    <subcellularLocation>
        <location evidence="3">Microsome membrane</location>
        <topology evidence="3">Peripheral membrane protein</topology>
    </subcellularLocation>
</comment>
<feature type="chain" id="PRO_5012293955" description="Peptidase S1 domain-containing protein" evidence="16">
    <location>
        <begin position="16"/>
        <end position="858"/>
    </location>
</feature>
<reference evidence="18 19" key="2">
    <citation type="journal article" date="2010" name="Nucleic Acids Res.">
        <title>BeetleBase in 2010: revisions to provide comprehensive genomic information for Tribolium castaneum.</title>
        <authorList>
            <person name="Kim H.S."/>
            <person name="Murphy T."/>
            <person name="Xia J."/>
            <person name="Caragea D."/>
            <person name="Park Y."/>
            <person name="Beeman R.W."/>
            <person name="Lorenzen M.D."/>
            <person name="Butcher S."/>
            <person name="Manak J.R."/>
            <person name="Brown S.J."/>
        </authorList>
    </citation>
    <scope>GENOME REANNOTATION</scope>
    <source>
        <strain evidence="18 19">Georgia GA2</strain>
    </source>
</reference>
<dbReference type="PRINTS" id="PR00385">
    <property type="entry name" value="P450"/>
</dbReference>
<keyword evidence="14" id="KW-1015">Disulfide bond</keyword>
<keyword evidence="9" id="KW-0492">Microsome</keyword>
<dbReference type="GO" id="GO:0006508">
    <property type="term" value="P:proteolysis"/>
    <property type="evidence" value="ECO:0007669"/>
    <property type="project" value="InterPro"/>
</dbReference>
<dbReference type="InterPro" id="IPR036396">
    <property type="entry name" value="Cyt_P450_sf"/>
</dbReference>
<evidence type="ECO:0000256" key="3">
    <source>
        <dbReference type="ARBA" id="ARBA00004174"/>
    </source>
</evidence>
<dbReference type="GO" id="GO:0016705">
    <property type="term" value="F:oxidoreductase activity, acting on paired donors, with incorporation or reduction of molecular oxygen"/>
    <property type="evidence" value="ECO:0007669"/>
    <property type="project" value="InterPro"/>
</dbReference>
<dbReference type="Gene3D" id="1.10.630.10">
    <property type="entry name" value="Cytochrome P450"/>
    <property type="match status" value="1"/>
</dbReference>
<dbReference type="Pfam" id="PF00089">
    <property type="entry name" value="Trypsin"/>
    <property type="match status" value="1"/>
</dbReference>
<dbReference type="CDD" id="cd00190">
    <property type="entry name" value="Tryp_SPc"/>
    <property type="match status" value="1"/>
</dbReference>
<dbReference type="Pfam" id="PF16030">
    <property type="entry name" value="GD_N"/>
    <property type="match status" value="1"/>
</dbReference>
<dbReference type="PRINTS" id="PR00463">
    <property type="entry name" value="EP450I"/>
</dbReference>
<evidence type="ECO:0000256" key="16">
    <source>
        <dbReference type="SAM" id="SignalP"/>
    </source>
</evidence>
<evidence type="ECO:0000313" key="19">
    <source>
        <dbReference type="Proteomes" id="UP000007266"/>
    </source>
</evidence>
<dbReference type="InterPro" id="IPR001254">
    <property type="entry name" value="Trypsin_dom"/>
</dbReference>
<keyword evidence="12" id="KW-0503">Monooxygenase</keyword>
<keyword evidence="16" id="KW-0732">Signal</keyword>
<evidence type="ECO:0000256" key="15">
    <source>
        <dbReference type="PIRSR" id="PIRSR602401-1"/>
    </source>
</evidence>
<evidence type="ECO:0000256" key="13">
    <source>
        <dbReference type="ARBA" id="ARBA00023136"/>
    </source>
</evidence>
<dbReference type="Proteomes" id="UP000007266">
    <property type="component" value="Linkage group 6"/>
</dbReference>
<evidence type="ECO:0000256" key="14">
    <source>
        <dbReference type="ARBA" id="ARBA00023157"/>
    </source>
</evidence>
<keyword evidence="7 15" id="KW-0479">Metal-binding</keyword>
<name>D2A4W2_TRICA</name>
<keyword evidence="6 15" id="KW-0349">Heme</keyword>
<reference evidence="18 19" key="1">
    <citation type="journal article" date="2008" name="Nature">
        <title>The genome of the model beetle and pest Tribolium castaneum.</title>
        <authorList>
            <consortium name="Tribolium Genome Sequencing Consortium"/>
            <person name="Richards S."/>
            <person name="Gibbs R.A."/>
            <person name="Weinstock G.M."/>
            <person name="Brown S.J."/>
            <person name="Denell R."/>
            <person name="Beeman R.W."/>
            <person name="Gibbs R."/>
            <person name="Beeman R.W."/>
            <person name="Brown S.J."/>
            <person name="Bucher G."/>
            <person name="Friedrich M."/>
            <person name="Grimmelikhuijzen C.J."/>
            <person name="Klingler M."/>
            <person name="Lorenzen M."/>
            <person name="Richards S."/>
            <person name="Roth S."/>
            <person name="Schroder R."/>
            <person name="Tautz D."/>
            <person name="Zdobnov E.M."/>
            <person name="Muzny D."/>
            <person name="Gibbs R.A."/>
            <person name="Weinstock G.M."/>
            <person name="Attaway T."/>
            <person name="Bell S."/>
            <person name="Buhay C.J."/>
            <person name="Chandrabose M.N."/>
            <person name="Chavez D."/>
            <person name="Clerk-Blankenburg K.P."/>
            <person name="Cree A."/>
            <person name="Dao M."/>
            <person name="Davis C."/>
            <person name="Chacko J."/>
            <person name="Dinh H."/>
            <person name="Dugan-Rocha S."/>
            <person name="Fowler G."/>
            <person name="Garner T.T."/>
            <person name="Garnes J."/>
            <person name="Gnirke A."/>
            <person name="Hawes A."/>
            <person name="Hernandez J."/>
            <person name="Hines S."/>
            <person name="Holder M."/>
            <person name="Hume J."/>
            <person name="Jhangiani S.N."/>
            <person name="Joshi V."/>
            <person name="Khan Z.M."/>
            <person name="Jackson L."/>
            <person name="Kovar C."/>
            <person name="Kowis A."/>
            <person name="Lee S."/>
            <person name="Lewis L.R."/>
            <person name="Margolis J."/>
            <person name="Morgan M."/>
            <person name="Nazareth L.V."/>
            <person name="Nguyen N."/>
            <person name="Okwuonu G."/>
            <person name="Parker D."/>
            <person name="Richards S."/>
            <person name="Ruiz S.J."/>
            <person name="Santibanez J."/>
            <person name="Savard J."/>
            <person name="Scherer S.E."/>
            <person name="Schneider B."/>
            <person name="Sodergren E."/>
            <person name="Tautz D."/>
            <person name="Vattahil S."/>
            <person name="Villasana D."/>
            <person name="White C.S."/>
            <person name="Wright R."/>
            <person name="Park Y."/>
            <person name="Beeman R.W."/>
            <person name="Lord J."/>
            <person name="Oppert B."/>
            <person name="Lorenzen M."/>
            <person name="Brown S."/>
            <person name="Wang L."/>
            <person name="Savard J."/>
            <person name="Tautz D."/>
            <person name="Richards S."/>
            <person name="Weinstock G."/>
            <person name="Gibbs R.A."/>
            <person name="Liu Y."/>
            <person name="Worley K."/>
            <person name="Weinstock G."/>
            <person name="Elsik C.G."/>
            <person name="Reese J.T."/>
            <person name="Elhaik E."/>
            <person name="Landan G."/>
            <person name="Graur D."/>
            <person name="Arensburger P."/>
            <person name="Atkinson P."/>
            <person name="Beeman R.W."/>
            <person name="Beidler J."/>
            <person name="Brown S.J."/>
            <person name="Demuth J.P."/>
            <person name="Drury D.W."/>
            <person name="Du Y.Z."/>
            <person name="Fujiwara H."/>
            <person name="Lorenzen M."/>
            <person name="Maselli V."/>
            <person name="Osanai M."/>
            <person name="Park Y."/>
            <person name="Robertson H.M."/>
            <person name="Tu Z."/>
            <person name="Wang J.J."/>
            <person name="Wang S."/>
            <person name="Richards S."/>
            <person name="Song H."/>
            <person name="Zhang L."/>
            <person name="Sodergren E."/>
            <person name="Werner D."/>
            <person name="Stanke M."/>
            <person name="Morgenstern B."/>
            <person name="Solovyev V."/>
            <person name="Kosarev P."/>
            <person name="Brown G."/>
            <person name="Chen H.C."/>
            <person name="Ermolaeva O."/>
            <person name="Hlavina W."/>
            <person name="Kapustin Y."/>
            <person name="Kiryutin B."/>
            <person name="Kitts P."/>
            <person name="Maglott D."/>
            <person name="Pruitt K."/>
            <person name="Sapojnikov V."/>
            <person name="Souvorov A."/>
            <person name="Mackey A.J."/>
            <person name="Waterhouse R.M."/>
            <person name="Wyder S."/>
            <person name="Zdobnov E.M."/>
            <person name="Zdobnov E.M."/>
            <person name="Wyder S."/>
            <person name="Kriventseva E.V."/>
            <person name="Kadowaki T."/>
            <person name="Bork P."/>
            <person name="Aranda M."/>
            <person name="Bao R."/>
            <person name="Beermann A."/>
            <person name="Berns N."/>
            <person name="Bolognesi R."/>
            <person name="Bonneton F."/>
            <person name="Bopp D."/>
            <person name="Brown S.J."/>
            <person name="Bucher G."/>
            <person name="Butts T."/>
            <person name="Chaumot A."/>
            <person name="Denell R.E."/>
            <person name="Ferrier D.E."/>
            <person name="Friedrich M."/>
            <person name="Gordon C.M."/>
            <person name="Jindra M."/>
            <person name="Klingler M."/>
            <person name="Lan Q."/>
            <person name="Lattorff H.M."/>
            <person name="Laudet V."/>
            <person name="von Levetsow C."/>
            <person name="Liu Z."/>
            <person name="Lutz R."/>
            <person name="Lynch J.A."/>
            <person name="da Fonseca R.N."/>
            <person name="Posnien N."/>
            <person name="Reuter R."/>
            <person name="Roth S."/>
            <person name="Savard J."/>
            <person name="Schinko J.B."/>
            <person name="Schmitt C."/>
            <person name="Schoppmeier M."/>
            <person name="Schroder R."/>
            <person name="Shippy T.D."/>
            <person name="Simonnet F."/>
            <person name="Marques-Souza H."/>
            <person name="Tautz D."/>
            <person name="Tomoyasu Y."/>
            <person name="Trauner J."/>
            <person name="Van der Zee M."/>
            <person name="Vervoort M."/>
            <person name="Wittkopp N."/>
            <person name="Wimmer E.A."/>
            <person name="Yang X."/>
            <person name="Jones A.K."/>
            <person name="Sattelle D.B."/>
            <person name="Ebert P.R."/>
            <person name="Nelson D."/>
            <person name="Scott J.G."/>
            <person name="Beeman R.W."/>
            <person name="Muthukrishnan S."/>
            <person name="Kramer K.J."/>
            <person name="Arakane Y."/>
            <person name="Beeman R.W."/>
            <person name="Zhu Q."/>
            <person name="Hogenkamp D."/>
            <person name="Dixit R."/>
            <person name="Oppert B."/>
            <person name="Jiang H."/>
            <person name="Zou Z."/>
            <person name="Marshall J."/>
            <person name="Elpidina E."/>
            <person name="Vinokurov K."/>
            <person name="Oppert C."/>
            <person name="Zou Z."/>
            <person name="Evans J."/>
            <person name="Lu Z."/>
            <person name="Zhao P."/>
            <person name="Sumathipala N."/>
            <person name="Altincicek B."/>
            <person name="Vilcinskas A."/>
            <person name="Williams M."/>
            <person name="Hultmark D."/>
            <person name="Hetru C."/>
            <person name="Jiang H."/>
            <person name="Grimmelikhuijzen C.J."/>
            <person name="Hauser F."/>
            <person name="Cazzamali G."/>
            <person name="Williamson M."/>
            <person name="Park Y."/>
            <person name="Li B."/>
            <person name="Tanaka Y."/>
            <person name="Predel R."/>
            <person name="Neupert S."/>
            <person name="Schachtner J."/>
            <person name="Verleyen P."/>
            <person name="Raible F."/>
            <person name="Bork P."/>
            <person name="Friedrich M."/>
            <person name="Walden K.K."/>
            <person name="Robertson H.M."/>
            <person name="Angeli S."/>
            <person name="Foret S."/>
            <person name="Bucher G."/>
            <person name="Schuetz S."/>
            <person name="Maleszka R."/>
            <person name="Wimmer E.A."/>
            <person name="Beeman R.W."/>
            <person name="Lorenzen M."/>
            <person name="Tomoyasu Y."/>
            <person name="Miller S.C."/>
            <person name="Grossmann D."/>
            <person name="Bucher G."/>
        </authorList>
    </citation>
    <scope>NUCLEOTIDE SEQUENCE [LARGE SCALE GENOMIC DNA]</scope>
    <source>
        <strain evidence="18 19">Georgia GA2</strain>
    </source>
</reference>
<dbReference type="InterPro" id="IPR050196">
    <property type="entry name" value="Cytochrome_P450_Monoox"/>
</dbReference>
<dbReference type="InterPro" id="IPR001128">
    <property type="entry name" value="Cyt_P450"/>
</dbReference>
<feature type="binding site" description="axial binding residue" evidence="15">
    <location>
        <position position="804"/>
    </location>
    <ligand>
        <name>heme</name>
        <dbReference type="ChEBI" id="CHEBI:30413"/>
    </ligand>
    <ligandPart>
        <name>Fe</name>
        <dbReference type="ChEBI" id="CHEBI:18248"/>
    </ligandPart>
</feature>
<dbReference type="CDD" id="cd20628">
    <property type="entry name" value="CYP4"/>
    <property type="match status" value="1"/>
</dbReference>
<keyword evidence="13" id="KW-0472">Membrane</keyword>
<dbReference type="PROSITE" id="PS00086">
    <property type="entry name" value="CYTOCHROME_P450"/>
    <property type="match status" value="1"/>
</dbReference>
<dbReference type="SMART" id="SM00020">
    <property type="entry name" value="Tryp_SPc"/>
    <property type="match status" value="1"/>
</dbReference>
<dbReference type="GO" id="GO:0005789">
    <property type="term" value="C:endoplasmic reticulum membrane"/>
    <property type="evidence" value="ECO:0007669"/>
    <property type="project" value="UniProtKB-SubCell"/>
</dbReference>
<evidence type="ECO:0000256" key="1">
    <source>
        <dbReference type="ARBA" id="ARBA00001971"/>
    </source>
</evidence>
<evidence type="ECO:0000259" key="17">
    <source>
        <dbReference type="PROSITE" id="PS50240"/>
    </source>
</evidence>
<dbReference type="InParanoid" id="D2A4W2"/>
<keyword evidence="11 15" id="KW-0408">Iron</keyword>